<dbReference type="GO" id="GO:0003700">
    <property type="term" value="F:DNA-binding transcription factor activity"/>
    <property type="evidence" value="ECO:0007669"/>
    <property type="project" value="InterPro"/>
</dbReference>
<evidence type="ECO:0000256" key="4">
    <source>
        <dbReference type="ARBA" id="ARBA00023159"/>
    </source>
</evidence>
<keyword evidence="11" id="KW-1185">Reference proteome</keyword>
<dbReference type="GO" id="GO:0003677">
    <property type="term" value="F:DNA binding"/>
    <property type="evidence" value="ECO:0007669"/>
    <property type="project" value="UniProtKB-KW"/>
</dbReference>
<evidence type="ECO:0000256" key="8">
    <source>
        <dbReference type="SAM" id="MobiDB-lite"/>
    </source>
</evidence>
<feature type="compositionally biased region" description="Basic residues" evidence="8">
    <location>
        <begin position="22"/>
        <end position="41"/>
    </location>
</feature>
<feature type="region of interest" description="Disordered" evidence="8">
    <location>
        <begin position="1"/>
        <end position="48"/>
    </location>
</feature>
<evidence type="ECO:0000256" key="6">
    <source>
        <dbReference type="ARBA" id="ARBA00023242"/>
    </source>
</evidence>
<name>A0AAD4PF13_PERFH</name>
<dbReference type="InterPro" id="IPR001471">
    <property type="entry name" value="AP2/ERF_dom"/>
</dbReference>
<dbReference type="GO" id="GO:0005634">
    <property type="term" value="C:nucleus"/>
    <property type="evidence" value="ECO:0007669"/>
    <property type="project" value="UniProtKB-SubCell"/>
</dbReference>
<dbReference type="PROSITE" id="PS51032">
    <property type="entry name" value="AP2_ERF"/>
    <property type="match status" value="1"/>
</dbReference>
<feature type="compositionally biased region" description="Low complexity" evidence="8">
    <location>
        <begin position="1"/>
        <end position="18"/>
    </location>
</feature>
<keyword evidence="4" id="KW-0010">Activator</keyword>
<comment type="subcellular location">
    <subcellularLocation>
        <location evidence="1">Nucleus</location>
    </subcellularLocation>
</comment>
<organism evidence="10 11">
    <name type="scientific">Perilla frutescens var. hirtella</name>
    <name type="common">Perilla citriodora</name>
    <name type="synonym">Perilla setoyensis</name>
    <dbReference type="NCBI Taxonomy" id="608512"/>
    <lineage>
        <taxon>Eukaryota</taxon>
        <taxon>Viridiplantae</taxon>
        <taxon>Streptophyta</taxon>
        <taxon>Embryophyta</taxon>
        <taxon>Tracheophyta</taxon>
        <taxon>Spermatophyta</taxon>
        <taxon>Magnoliopsida</taxon>
        <taxon>eudicotyledons</taxon>
        <taxon>Gunneridae</taxon>
        <taxon>Pentapetalae</taxon>
        <taxon>asterids</taxon>
        <taxon>lamiids</taxon>
        <taxon>Lamiales</taxon>
        <taxon>Lamiaceae</taxon>
        <taxon>Nepetoideae</taxon>
        <taxon>Elsholtzieae</taxon>
        <taxon>Perilla</taxon>
    </lineage>
</organism>
<dbReference type="AlphaFoldDB" id="A0AAD4PF13"/>
<evidence type="ECO:0000313" key="11">
    <source>
        <dbReference type="Proteomes" id="UP001190926"/>
    </source>
</evidence>
<dbReference type="EMBL" id="SDAM02000019">
    <property type="protein sequence ID" value="KAH6836695.1"/>
    <property type="molecule type" value="Genomic_DNA"/>
</dbReference>
<evidence type="ECO:0000259" key="9">
    <source>
        <dbReference type="PROSITE" id="PS51032"/>
    </source>
</evidence>
<dbReference type="Gene3D" id="3.30.730.10">
    <property type="entry name" value="AP2/ERF domain"/>
    <property type="match status" value="1"/>
</dbReference>
<evidence type="ECO:0000256" key="5">
    <source>
        <dbReference type="ARBA" id="ARBA00023163"/>
    </source>
</evidence>
<evidence type="ECO:0000256" key="1">
    <source>
        <dbReference type="ARBA" id="ARBA00004123"/>
    </source>
</evidence>
<dbReference type="CDD" id="cd00018">
    <property type="entry name" value="AP2"/>
    <property type="match status" value="1"/>
</dbReference>
<dbReference type="InterPro" id="IPR036955">
    <property type="entry name" value="AP2/ERF_dom_sf"/>
</dbReference>
<evidence type="ECO:0000256" key="7">
    <source>
        <dbReference type="ARBA" id="ARBA00024343"/>
    </source>
</evidence>
<reference evidence="10 11" key="1">
    <citation type="journal article" date="2021" name="Nat. Commun.">
        <title>Incipient diploidization of the medicinal plant Perilla within 10,000 years.</title>
        <authorList>
            <person name="Zhang Y."/>
            <person name="Shen Q."/>
            <person name="Leng L."/>
            <person name="Zhang D."/>
            <person name="Chen S."/>
            <person name="Shi Y."/>
            <person name="Ning Z."/>
            <person name="Chen S."/>
        </authorList>
    </citation>
    <scope>NUCLEOTIDE SEQUENCE [LARGE SCALE GENOMIC DNA]</scope>
    <source>
        <strain evidence="11">cv. PC099</strain>
    </source>
</reference>
<dbReference type="PANTHER" id="PTHR31839">
    <property type="entry name" value="DEHYDRATION-RESPONSIVE ELEMENT-BINDING PROTEIN 1D"/>
    <property type="match status" value="1"/>
</dbReference>
<dbReference type="SUPFAM" id="SSF54171">
    <property type="entry name" value="DNA-binding domain"/>
    <property type="match status" value="1"/>
</dbReference>
<evidence type="ECO:0000256" key="3">
    <source>
        <dbReference type="ARBA" id="ARBA00023125"/>
    </source>
</evidence>
<keyword evidence="6" id="KW-0539">Nucleus</keyword>
<comment type="similarity">
    <text evidence="7">Belongs to the AP2/ERF transcription factor family. ERF subfamily.</text>
</comment>
<protein>
    <recommendedName>
        <fullName evidence="9">AP2/ERF domain-containing protein</fullName>
    </recommendedName>
</protein>
<dbReference type="Proteomes" id="UP001190926">
    <property type="component" value="Unassembled WGS sequence"/>
</dbReference>
<dbReference type="SMART" id="SM00380">
    <property type="entry name" value="AP2"/>
    <property type="match status" value="1"/>
</dbReference>
<sequence length="203" mass="22247">MDLEGSSSPSNYLLSTSNASKRGGKKTTRHPSYRGVRRRNSGKWVSEVRDPNTRSRIWLGTFPNPEMAAVAHDVAVLALHGEGAAQLNFPGSAHRLPRAASPSHEDIQRAALQAATDFNPSSSSTSFTSSSHINAGEMIINVEETPVAGEAEFVDEEAIFNMPLHLDCMAEGMLLTPPSMKRGFNWTRDDDDNDEQMDFTLWG</sequence>
<dbReference type="Pfam" id="PF00847">
    <property type="entry name" value="AP2"/>
    <property type="match status" value="1"/>
</dbReference>
<dbReference type="InterPro" id="IPR045277">
    <property type="entry name" value="DRE1A-I"/>
</dbReference>
<keyword evidence="5" id="KW-0804">Transcription</keyword>
<comment type="caution">
    <text evidence="10">The sequence shown here is derived from an EMBL/GenBank/DDBJ whole genome shotgun (WGS) entry which is preliminary data.</text>
</comment>
<dbReference type="PRINTS" id="PR00367">
    <property type="entry name" value="ETHRSPELEMNT"/>
</dbReference>
<feature type="domain" description="AP2/ERF" evidence="9">
    <location>
        <begin position="32"/>
        <end position="90"/>
    </location>
</feature>
<accession>A0AAD4PF13</accession>
<evidence type="ECO:0000256" key="2">
    <source>
        <dbReference type="ARBA" id="ARBA00023015"/>
    </source>
</evidence>
<evidence type="ECO:0000313" key="10">
    <source>
        <dbReference type="EMBL" id="KAH6836695.1"/>
    </source>
</evidence>
<gene>
    <name evidence="10" type="ORF">C2S53_007352</name>
</gene>
<keyword evidence="2" id="KW-0805">Transcription regulation</keyword>
<dbReference type="InterPro" id="IPR016177">
    <property type="entry name" value="DNA-bd_dom_sf"/>
</dbReference>
<proteinExistence type="inferred from homology"/>
<keyword evidence="3" id="KW-0238">DNA-binding</keyword>
<dbReference type="PANTHER" id="PTHR31839:SF2">
    <property type="entry name" value="DEHYDRATION-RESPONSIVE ELEMENT-BINDING PROTEIN 1D"/>
    <property type="match status" value="1"/>
</dbReference>